<evidence type="ECO:0000256" key="8">
    <source>
        <dbReference type="SAM" id="Phobius"/>
    </source>
</evidence>
<feature type="transmembrane region" description="Helical" evidence="8">
    <location>
        <begin position="113"/>
        <end position="135"/>
    </location>
</feature>
<dbReference type="AlphaFoldDB" id="A0ABD8ABP2"/>
<keyword evidence="7 8" id="KW-0472">Membrane</keyword>
<dbReference type="Pfam" id="PF03547">
    <property type="entry name" value="Mem_trans"/>
    <property type="match status" value="2"/>
</dbReference>
<keyword evidence="3" id="KW-0813">Transport</keyword>
<evidence type="ECO:0000256" key="1">
    <source>
        <dbReference type="ARBA" id="ARBA00004651"/>
    </source>
</evidence>
<dbReference type="Proteomes" id="UP001626603">
    <property type="component" value="Chromosome"/>
</dbReference>
<dbReference type="Gene3D" id="1.20.1530.20">
    <property type="match status" value="1"/>
</dbReference>
<name>A0ABD8ABP2_9EURY</name>
<evidence type="ECO:0000256" key="5">
    <source>
        <dbReference type="ARBA" id="ARBA00022692"/>
    </source>
</evidence>
<sequence length="318" mass="33749">MNRTEQYFMSGMITDFLVVADQIFILVLLIAAGYIAVATKIVDPRTTRGLSGLLINITIPALIIASMQVPFTPERLVGAETLLLATGALYVFSFALAWAVSKAMRVPPAEEGVLQFAIVFGNVGFMGFPVALTLFGQSSLFYVAIFNLVFNVLVFSVGIAMLAGGRGERFDPKLLANPGIAASVAGFLLFLGSVEIPGPFIDAIDLLGGVTTPLAMIIVGAMLATFPAREMIGDWRVWTASAVLLLGIPVAYVYLFSPIFPDPLINGVMIAMAAMPAAANTVIFAEQYGADSRLASQIVFVSTIGSLVTIPLITTMLL</sequence>
<evidence type="ECO:0000256" key="7">
    <source>
        <dbReference type="ARBA" id="ARBA00023136"/>
    </source>
</evidence>
<evidence type="ECO:0000313" key="9">
    <source>
        <dbReference type="EMBL" id="WOX56563.1"/>
    </source>
</evidence>
<feature type="transmembrane region" description="Helical" evidence="8">
    <location>
        <begin position="49"/>
        <end position="69"/>
    </location>
</feature>
<evidence type="ECO:0000313" key="10">
    <source>
        <dbReference type="Proteomes" id="UP001626603"/>
    </source>
</evidence>
<feature type="transmembrane region" description="Helical" evidence="8">
    <location>
        <begin position="16"/>
        <end position="37"/>
    </location>
</feature>
<feature type="transmembrane region" description="Helical" evidence="8">
    <location>
        <begin position="237"/>
        <end position="257"/>
    </location>
</feature>
<proteinExistence type="inferred from homology"/>
<protein>
    <submittedName>
        <fullName evidence="9">AEC family transporter</fullName>
    </submittedName>
</protein>
<reference evidence="9 10" key="1">
    <citation type="submission" date="2023-10" db="EMBL/GenBank/DDBJ databases">
        <title>The complete genome sequence of Methanoculleus palmolei DSM 4273.</title>
        <authorList>
            <person name="Lai S.-J."/>
            <person name="You Y.-T."/>
            <person name="Chen S.-C."/>
        </authorList>
    </citation>
    <scope>NUCLEOTIDE SEQUENCE [LARGE SCALE GENOMIC DNA]</scope>
    <source>
        <strain evidence="9 10">DSM 4273</strain>
    </source>
</reference>
<organism evidence="9 10">
    <name type="scientific">Methanoculleus palmolei</name>
    <dbReference type="NCBI Taxonomy" id="72612"/>
    <lineage>
        <taxon>Archaea</taxon>
        <taxon>Methanobacteriati</taxon>
        <taxon>Methanobacteriota</taxon>
        <taxon>Stenosarchaea group</taxon>
        <taxon>Methanomicrobia</taxon>
        <taxon>Methanomicrobiales</taxon>
        <taxon>Methanomicrobiaceae</taxon>
        <taxon>Methanoculleus</taxon>
    </lineage>
</organism>
<comment type="similarity">
    <text evidence="2">Belongs to the auxin efflux carrier (TC 2.A.69) family.</text>
</comment>
<keyword evidence="5 8" id="KW-0812">Transmembrane</keyword>
<feature type="transmembrane region" description="Helical" evidence="8">
    <location>
        <begin position="81"/>
        <end position="101"/>
    </location>
</feature>
<feature type="transmembrane region" description="Helical" evidence="8">
    <location>
        <begin position="297"/>
        <end position="317"/>
    </location>
</feature>
<dbReference type="EMBL" id="CP137641">
    <property type="protein sequence ID" value="WOX56563.1"/>
    <property type="molecule type" value="Genomic_DNA"/>
</dbReference>
<dbReference type="InterPro" id="IPR038770">
    <property type="entry name" value="Na+/solute_symporter_sf"/>
</dbReference>
<evidence type="ECO:0000256" key="3">
    <source>
        <dbReference type="ARBA" id="ARBA00022448"/>
    </source>
</evidence>
<gene>
    <name evidence="9" type="ORF">R6Y95_04310</name>
</gene>
<dbReference type="PANTHER" id="PTHR36838">
    <property type="entry name" value="AUXIN EFFLUX CARRIER FAMILY PROTEIN"/>
    <property type="match status" value="1"/>
</dbReference>
<accession>A0ABD8ABP2</accession>
<evidence type="ECO:0000256" key="4">
    <source>
        <dbReference type="ARBA" id="ARBA00022475"/>
    </source>
</evidence>
<comment type="subcellular location">
    <subcellularLocation>
        <location evidence="1">Cell membrane</location>
        <topology evidence="1">Multi-pass membrane protein</topology>
    </subcellularLocation>
</comment>
<keyword evidence="10" id="KW-1185">Reference proteome</keyword>
<dbReference type="GO" id="GO:0005886">
    <property type="term" value="C:plasma membrane"/>
    <property type="evidence" value="ECO:0007669"/>
    <property type="project" value="UniProtKB-SubCell"/>
</dbReference>
<dbReference type="InterPro" id="IPR004776">
    <property type="entry name" value="Mem_transp_PIN-like"/>
</dbReference>
<feature type="transmembrane region" description="Helical" evidence="8">
    <location>
        <begin position="174"/>
        <end position="194"/>
    </location>
</feature>
<feature type="transmembrane region" description="Helical" evidence="8">
    <location>
        <begin position="263"/>
        <end position="285"/>
    </location>
</feature>
<evidence type="ECO:0000256" key="2">
    <source>
        <dbReference type="ARBA" id="ARBA00010145"/>
    </source>
</evidence>
<keyword evidence="4" id="KW-1003">Cell membrane</keyword>
<feature type="transmembrane region" description="Helical" evidence="8">
    <location>
        <begin position="206"/>
        <end position="225"/>
    </location>
</feature>
<keyword evidence="6 8" id="KW-1133">Transmembrane helix</keyword>
<feature type="transmembrane region" description="Helical" evidence="8">
    <location>
        <begin position="141"/>
        <end position="162"/>
    </location>
</feature>
<evidence type="ECO:0000256" key="6">
    <source>
        <dbReference type="ARBA" id="ARBA00022989"/>
    </source>
</evidence>
<dbReference type="PANTHER" id="PTHR36838:SF1">
    <property type="entry name" value="SLR1864 PROTEIN"/>
    <property type="match status" value="1"/>
</dbReference>